<dbReference type="OrthoDB" id="6422829at2"/>
<protein>
    <recommendedName>
        <fullName evidence="4">Phage abortive infection protein</fullName>
    </recommendedName>
</protein>
<dbReference type="Proteomes" id="UP000238071">
    <property type="component" value="Unassembled WGS sequence"/>
</dbReference>
<keyword evidence="1" id="KW-0812">Transmembrane</keyword>
<keyword evidence="3" id="KW-1185">Reference proteome</keyword>
<evidence type="ECO:0000313" key="2">
    <source>
        <dbReference type="EMBL" id="PPK72326.1"/>
    </source>
</evidence>
<dbReference type="EMBL" id="PTIY01000004">
    <property type="protein sequence ID" value="PPK72326.1"/>
    <property type="molecule type" value="Genomic_DNA"/>
</dbReference>
<gene>
    <name evidence="2" type="ORF">B0F88_104119</name>
</gene>
<evidence type="ECO:0008006" key="4">
    <source>
        <dbReference type="Google" id="ProtNLM"/>
    </source>
</evidence>
<keyword evidence="1" id="KW-1133">Transmembrane helix</keyword>
<accession>A0A2S6H4L1</accession>
<proteinExistence type="predicted"/>
<comment type="caution">
    <text evidence="2">The sequence shown here is derived from an EMBL/GenBank/DDBJ whole genome shotgun (WGS) entry which is preliminary data.</text>
</comment>
<name>A0A2S6H4L1_9GAMM</name>
<evidence type="ECO:0000256" key="1">
    <source>
        <dbReference type="SAM" id="Phobius"/>
    </source>
</evidence>
<keyword evidence="1" id="KW-0472">Membrane</keyword>
<organism evidence="2 3">
    <name type="scientific">Methylobacter tundripaludum</name>
    <dbReference type="NCBI Taxonomy" id="173365"/>
    <lineage>
        <taxon>Bacteria</taxon>
        <taxon>Pseudomonadati</taxon>
        <taxon>Pseudomonadota</taxon>
        <taxon>Gammaproteobacteria</taxon>
        <taxon>Methylococcales</taxon>
        <taxon>Methylococcaceae</taxon>
        <taxon>Methylobacter</taxon>
    </lineage>
</organism>
<dbReference type="AlphaFoldDB" id="A0A2S6H4L1"/>
<evidence type="ECO:0000313" key="3">
    <source>
        <dbReference type="Proteomes" id="UP000238071"/>
    </source>
</evidence>
<sequence>MNRILIVIGTIAGIILLVPVIPYVSMYGFHWVNSQEVWGQFGDFFGGLLNPIYAFLAFLALLYTTSLQAAEFKRTANSMQQQLDHLKHSAEKEDIFKIIKDIDDDLEAILKTVVSPDGSQTELNVNHIIHEGFRLRNISIKTQSYNDFISLANSSGSIVESVYLRLALSIGSLFRHLNMYYEISNESSYVSDYFRYKYFMVGQLLKDIGNVDEEIYDFFLSANEVHEQQEKSKL</sequence>
<dbReference type="RefSeq" id="WP_104423121.1">
    <property type="nucleotide sequence ID" value="NZ_PTIY01000004.1"/>
</dbReference>
<feature type="transmembrane region" description="Helical" evidence="1">
    <location>
        <begin position="5"/>
        <end position="24"/>
    </location>
</feature>
<feature type="transmembrane region" description="Helical" evidence="1">
    <location>
        <begin position="44"/>
        <end position="64"/>
    </location>
</feature>
<reference evidence="2 3" key="1">
    <citation type="submission" date="2018-02" db="EMBL/GenBank/DDBJ databases">
        <title>Subsurface microbial communities from deep shales in Ohio and West Virginia, USA.</title>
        <authorList>
            <person name="Wrighton K."/>
        </authorList>
    </citation>
    <scope>NUCLEOTIDE SEQUENCE [LARGE SCALE GENOMIC DNA]</scope>
    <source>
        <strain evidence="2 3">OWC-G53F</strain>
    </source>
</reference>